<accession>A0A6G8I0K5</accession>
<dbReference type="Proteomes" id="UP000503166">
    <property type="component" value="Chromosome"/>
</dbReference>
<keyword evidence="1" id="KW-0812">Transmembrane</keyword>
<keyword evidence="1" id="KW-1133">Transmembrane helix</keyword>
<reference evidence="2 4" key="1">
    <citation type="submission" date="2019-12" db="EMBL/GenBank/DDBJ databases">
        <title>Complete genome sequence of Streptococcus lutetiensis CNU 77-61 isolated from Capra aegagrus hircus.</title>
        <authorList>
            <person name="Park S.Y."/>
            <person name="Kim J.H."/>
            <person name="Seo S.W."/>
        </authorList>
    </citation>
    <scope>NUCLEOTIDE SEQUENCE [LARGE SCALE GENOMIC DNA]</scope>
    <source>
        <strain evidence="2 4">CNU_77-61</strain>
    </source>
</reference>
<evidence type="ECO:0000256" key="1">
    <source>
        <dbReference type="SAM" id="Phobius"/>
    </source>
</evidence>
<sequence length="114" mass="11784">MDEIVKKFAALGVPGLFLLVAMSAASASGLVGAAVITSALAALGPFGILGGVATLGVIGLSADKIAEFGYEKVTVLVVKEQLKTTSKQDMIKKVKKYPVSSGMKLKIIDFIEKA</sequence>
<protein>
    <submittedName>
        <fullName evidence="3">Uncharacterized protein</fullName>
    </submittedName>
</protein>
<dbReference type="KEGG" id="srum:GPZ88_05650"/>
<dbReference type="AlphaFoldDB" id="A0A6G8I0K5"/>
<evidence type="ECO:0000313" key="5">
    <source>
        <dbReference type="Proteomes" id="UP000503166"/>
    </source>
</evidence>
<keyword evidence="1" id="KW-0472">Membrane</keyword>
<gene>
    <name evidence="2" type="ORF">GP482_09450</name>
    <name evidence="3" type="ORF">GPZ88_05650</name>
</gene>
<reference evidence="3 5" key="2">
    <citation type="submission" date="2019-12" db="EMBL/GenBank/DDBJ databases">
        <title>Complete genome sequence of Streptococcus sp. CNU G2 isolated frome Bos taurus coreanae.</title>
        <authorList>
            <person name="Park S.Y."/>
            <person name="Kim J.H."/>
            <person name="Seo S.W."/>
        </authorList>
    </citation>
    <scope>NUCLEOTIDE SEQUENCE [LARGE SCALE GENOMIC DNA]</scope>
    <source>
        <strain evidence="3 5">CNU G2</strain>
    </source>
</reference>
<dbReference type="EMBL" id="CP046875">
    <property type="protein sequence ID" value="QGZ28320.1"/>
    <property type="molecule type" value="Genomic_DNA"/>
</dbReference>
<proteinExistence type="predicted"/>
<organism evidence="3 5">
    <name type="scientific">Streptococcus ruminicola</name>
    <dbReference type="NCBI Taxonomy" id="2686210"/>
    <lineage>
        <taxon>Bacteria</taxon>
        <taxon>Bacillati</taxon>
        <taxon>Bacillota</taxon>
        <taxon>Bacilli</taxon>
        <taxon>Lactobacillales</taxon>
        <taxon>Streptococcaceae</taxon>
        <taxon>Streptococcus</taxon>
    </lineage>
</organism>
<feature type="transmembrane region" description="Helical" evidence="1">
    <location>
        <begin position="43"/>
        <end position="62"/>
    </location>
</feature>
<evidence type="ECO:0000313" key="4">
    <source>
        <dbReference type="Proteomes" id="UP000433223"/>
    </source>
</evidence>
<evidence type="ECO:0000313" key="3">
    <source>
        <dbReference type="EMBL" id="QIM46551.1"/>
    </source>
</evidence>
<dbReference type="Proteomes" id="UP000433223">
    <property type="component" value="Chromosome"/>
</dbReference>
<name>A0A6G8I0K5_9STRE</name>
<keyword evidence="4" id="KW-1185">Reference proteome</keyword>
<dbReference type="EMBL" id="CP046919">
    <property type="protein sequence ID" value="QIM46551.1"/>
    <property type="molecule type" value="Genomic_DNA"/>
</dbReference>
<evidence type="ECO:0000313" key="2">
    <source>
        <dbReference type="EMBL" id="QGZ28320.1"/>
    </source>
</evidence>
<dbReference type="RefSeq" id="WP_157628702.1">
    <property type="nucleotide sequence ID" value="NZ_CP046624.1"/>
</dbReference>